<organism evidence="5 6">
    <name type="scientific">Bifidobacterium pseudolongum subsp. globosum</name>
    <dbReference type="NCBI Taxonomy" id="1690"/>
    <lineage>
        <taxon>Bacteria</taxon>
        <taxon>Bacillati</taxon>
        <taxon>Actinomycetota</taxon>
        <taxon>Actinomycetes</taxon>
        <taxon>Bifidobacteriales</taxon>
        <taxon>Bifidobacteriaceae</taxon>
        <taxon>Bifidobacterium</taxon>
    </lineage>
</organism>
<evidence type="ECO:0000256" key="1">
    <source>
        <dbReference type="SAM" id="MobiDB-lite"/>
    </source>
</evidence>
<evidence type="ECO:0000259" key="4">
    <source>
        <dbReference type="Pfam" id="PF24547"/>
    </source>
</evidence>
<dbReference type="Gene3D" id="2.60.40.1140">
    <property type="entry name" value="Collagen-binding surface protein Cna, B-type domain"/>
    <property type="match status" value="3"/>
</dbReference>
<protein>
    <submittedName>
        <fullName evidence="5">Cna protein B-type domain-containing protein</fullName>
    </submittedName>
</protein>
<feature type="region of interest" description="Disordered" evidence="1">
    <location>
        <begin position="537"/>
        <end position="558"/>
    </location>
</feature>
<dbReference type="InterPro" id="IPR022464">
    <property type="entry name" value="Strep_pil_isopept_link"/>
</dbReference>
<dbReference type="Pfam" id="PF12892">
    <property type="entry name" value="FctA"/>
    <property type="match status" value="2"/>
</dbReference>
<evidence type="ECO:0000313" key="6">
    <source>
        <dbReference type="Proteomes" id="UP000292568"/>
    </source>
</evidence>
<accession>A0A4Q4ZZB0</accession>
<sequence>MKDQQSGADGALTGTVIGGSDISCVKDGAYACDSMFSGYERDGNDFYQHVYMAYPKNAFKANEPRTMTNTVTYTLTAKDTGKVTTATGRASVQYAPHPFTVPAGNFMLYKWGISQDGTGTSLSPYGMTNEYGSGVANHDHQGIYPYQLNKLQAGQNVDVTYDVVATNHLYQYTYAGEGDPSDQGNYGKKAVNVTVCDNAMYFDHDYTTALGPDDYEVKSLRVLDPQMYAYATNSDGSWAYQSDGTVPRPNVDLYGKASDGDWVHYGTAAWGADGLQSLRIAADNGATAGGSTLTFPKDAGITQWKMTYSSSAAAVYTGVLPTITIKPSTRIENAVARLSGQSDTAAAEIANAAHMQADQDGKVLGERDARGYDSLASTAQGVWMRKSTTVTGNDTARQLIGLHYDANVYEQSNITSAQLYAQAVADGAVAQDHGGTFYDLLPQGVTPDLTSVTAQGSDVTAVHAVDDWRGSGRTMLKVTVAHTPAAATIRDSGGLASEGYGDTIRLGFDARYRWSDATELGKQLTNNIAYQSTTGQLGTRKGLMGEPDDPTAGNNQYSADATQGVADLMSHLSGAASAPNTVYASSRVTLDADTSAFVGLRKQVASDVDGVYGDGLRTAVTVPAGGTYRYALDMRTDQTSRVEHVVLYDDLDGYTPTAGDADHGGARWEGSFIGVDTARLRALGIKPVVYYATAHVDLGRYSVSGTMSSLPDLSDGSVWTTTVPQNPADVKAIAIDCSTAVDGSPFVMAPNSGLTAIVRMRAPIGDAATQAIERQAHAYNNVYMSSTQIMDNGQRASHYIHHDYTKVGLTPFNVTAVKTFDDDGDRDGTRPSSVRVQLMRDGAAEGAPVTLDASNSWTHVWKNLARSDEQGNAIDWNVQELDVADGYTAHTGSTVTADGLTCTLTNVHEIETVPVHGVKRWQDKDAMTRPDAIEVVLLRDGTQIDSRTVHVDAEGAWTYDFGELPKNHRVNGAAVPYTYAVHERYVEGYVPQYAADGFDITNRYDPYGDITLTKTASGVTDESQNATFTFRLTLRKADGAYDTGAYAWTRTDGSAGSVENGGTVTLKAGQSVTVKRVPSTDTYAWTEEGTDGFAVGSATGLQGTVTTGGNAQGTVRNVYTTQGSVQIQAHKTLHGRALGNRQFRFELLDANGDLVRTANNDADGTIAFGTIGYGAPDDGRTYTYTMREVDTGAPGYTYDHRTYIVKVAVSDNGDGTMSAVPTYYDAAGTEIKDDTGANTPPTFSNAYTATGSMDLTATKVFVGGDLTKRHFTFEMLDAAGKPLQQAVTDDSGEARFKPIAYSEQDAGKSFTYTIKESVEDDDAVTWDTHMEQVTATVSDNGDGTLAIAQRFHGGDASAPLVWRNQAANGTLRIVKKITDDEATQAHADTVFPMEVTLAVPAGAKPLDGEHDVTVIDRDNQKSVAHVTIAHGRFRVGVPAGGSVTIGGVPGGTGYAVTEVASLTEEAARR</sequence>
<dbReference type="InterPro" id="IPR038174">
    <property type="entry name" value="Strep_pil_link_sf"/>
</dbReference>
<feature type="domain" description="Streptococcal pilin isopeptide linkage" evidence="3">
    <location>
        <begin position="1127"/>
        <end position="1248"/>
    </location>
</feature>
<dbReference type="EMBL" id="RYUH01000013">
    <property type="protein sequence ID" value="RYQ09069.1"/>
    <property type="molecule type" value="Genomic_DNA"/>
</dbReference>
<feature type="domain" description="CNA-B" evidence="2">
    <location>
        <begin position="915"/>
        <end position="1002"/>
    </location>
</feature>
<feature type="domain" description="Streptococcal pilin isopeptide linkage" evidence="3">
    <location>
        <begin position="1256"/>
        <end position="1352"/>
    </location>
</feature>
<feature type="domain" description="CNA-B" evidence="2">
    <location>
        <begin position="814"/>
        <end position="901"/>
    </location>
</feature>
<dbReference type="SUPFAM" id="SSF49478">
    <property type="entry name" value="Cna protein B-type domain"/>
    <property type="match status" value="2"/>
</dbReference>
<dbReference type="Gene3D" id="2.60.40.3050">
    <property type="match status" value="2"/>
</dbReference>
<dbReference type="InterPro" id="IPR008454">
    <property type="entry name" value="Collagen-bd_Cna-like_B-typ_dom"/>
</dbReference>
<dbReference type="Pfam" id="PF24547">
    <property type="entry name" value="DUF7601"/>
    <property type="match status" value="1"/>
</dbReference>
<evidence type="ECO:0000259" key="3">
    <source>
        <dbReference type="Pfam" id="PF12892"/>
    </source>
</evidence>
<comment type="caution">
    <text evidence="5">The sequence shown here is derived from an EMBL/GenBank/DDBJ whole genome shotgun (WGS) entry which is preliminary data.</text>
</comment>
<dbReference type="Proteomes" id="UP000292568">
    <property type="component" value="Unassembled WGS sequence"/>
</dbReference>
<dbReference type="InterPro" id="IPR055382">
    <property type="entry name" value="DUF7601"/>
</dbReference>
<evidence type="ECO:0000259" key="2">
    <source>
        <dbReference type="Pfam" id="PF05738"/>
    </source>
</evidence>
<feature type="domain" description="DUF7601" evidence="4">
    <location>
        <begin position="1008"/>
        <end position="1118"/>
    </location>
</feature>
<proteinExistence type="predicted"/>
<dbReference type="Pfam" id="PF05738">
    <property type="entry name" value="Cna_B"/>
    <property type="match status" value="2"/>
</dbReference>
<gene>
    <name evidence="5" type="ORF">PG2093B_1353</name>
</gene>
<dbReference type="RefSeq" id="WP_165369734.1">
    <property type="nucleotide sequence ID" value="NZ_RYUH01000013.1"/>
</dbReference>
<dbReference type="NCBIfam" id="TIGR03786">
    <property type="entry name" value="strep_pil_rpt"/>
    <property type="match status" value="1"/>
</dbReference>
<evidence type="ECO:0000313" key="5">
    <source>
        <dbReference type="EMBL" id="RYQ09069.1"/>
    </source>
</evidence>
<dbReference type="CDD" id="cd00222">
    <property type="entry name" value="CollagenBindB"/>
    <property type="match status" value="2"/>
</dbReference>
<name>A0A4Q4ZZB0_9BIFI</name>
<reference evidence="5 6" key="1">
    <citation type="submission" date="2018-12" db="EMBL/GenBank/DDBJ databases">
        <title>Unveiling genomic diversity among members of the Bifidobacterium pseudolongum species, a widely distributed gut commensal of the animal kingdom.</title>
        <authorList>
            <person name="Lugli G.A."/>
            <person name="Duranti S."/>
            <person name="Albert K."/>
            <person name="Mancabelli L."/>
            <person name="Napoli S."/>
            <person name="Viappiani A."/>
            <person name="Anzalone R."/>
            <person name="Longhi G."/>
            <person name="Milani C."/>
            <person name="Turroni F."/>
            <person name="Alessandri G."/>
            <person name="Sela D.A."/>
            <person name="Van Sinderen D."/>
            <person name="Ventura M."/>
        </authorList>
    </citation>
    <scope>NUCLEOTIDE SEQUENCE [LARGE SCALE GENOMIC DNA]</scope>
    <source>
        <strain evidence="5 6">2093B</strain>
    </source>
</reference>